<sequence length="181" mass="20633">MTLFFPTLLAQSTGSISCVSGNLLTPVFFAGLRDARVDQASSINSISTRVFKVPTILDDKYAIQCKYCQDTKEDTLSYVTYSRVQSYYYYYLWDVNDIPRLRHATTMALPGREPWAAWPGLLSEYLDLGIRDQIMRMRSSKARMGPEGDDSEDEFSDSTSSEDSQSRGRHYGERYQLSPEV</sequence>
<accession>A0A9P5U7I3</accession>
<reference evidence="2" key="1">
    <citation type="submission" date="2020-11" db="EMBL/GenBank/DDBJ databases">
        <authorList>
            <consortium name="DOE Joint Genome Institute"/>
            <person name="Ahrendt S."/>
            <person name="Riley R."/>
            <person name="Andreopoulos W."/>
            <person name="Labutti K."/>
            <person name="Pangilinan J."/>
            <person name="Ruiz-Duenas F.J."/>
            <person name="Barrasa J.M."/>
            <person name="Sanchez-Garcia M."/>
            <person name="Camarero S."/>
            <person name="Miyauchi S."/>
            <person name="Serrano A."/>
            <person name="Linde D."/>
            <person name="Babiker R."/>
            <person name="Drula E."/>
            <person name="Ayuso-Fernandez I."/>
            <person name="Pacheco R."/>
            <person name="Padilla G."/>
            <person name="Ferreira P."/>
            <person name="Barriuso J."/>
            <person name="Kellner H."/>
            <person name="Castanera R."/>
            <person name="Alfaro M."/>
            <person name="Ramirez L."/>
            <person name="Pisabarro A.G."/>
            <person name="Kuo A."/>
            <person name="Tritt A."/>
            <person name="Lipzen A."/>
            <person name="He G."/>
            <person name="Yan M."/>
            <person name="Ng V."/>
            <person name="Cullen D."/>
            <person name="Martin F."/>
            <person name="Rosso M.-N."/>
            <person name="Henrissat B."/>
            <person name="Hibbett D."/>
            <person name="Martinez A.T."/>
            <person name="Grigoriev I.V."/>
        </authorList>
    </citation>
    <scope>NUCLEOTIDE SEQUENCE</scope>
    <source>
        <strain evidence="2">AH 40177</strain>
    </source>
</reference>
<dbReference type="Proteomes" id="UP000772434">
    <property type="component" value="Unassembled WGS sequence"/>
</dbReference>
<feature type="compositionally biased region" description="Basic and acidic residues" evidence="1">
    <location>
        <begin position="164"/>
        <end position="173"/>
    </location>
</feature>
<comment type="caution">
    <text evidence="2">The sequence shown here is derived from an EMBL/GenBank/DDBJ whole genome shotgun (WGS) entry which is preliminary data.</text>
</comment>
<dbReference type="EMBL" id="JADNRY010000055">
    <property type="protein sequence ID" value="KAF9069031.1"/>
    <property type="molecule type" value="Genomic_DNA"/>
</dbReference>
<feature type="region of interest" description="Disordered" evidence="1">
    <location>
        <begin position="139"/>
        <end position="181"/>
    </location>
</feature>
<dbReference type="AlphaFoldDB" id="A0A9P5U7I3"/>
<gene>
    <name evidence="2" type="ORF">BDP27DRAFT_1326315</name>
</gene>
<name>A0A9P5U7I3_9AGAR</name>
<protein>
    <submittedName>
        <fullName evidence="2">Uncharacterized protein</fullName>
    </submittedName>
</protein>
<keyword evidence="3" id="KW-1185">Reference proteome</keyword>
<evidence type="ECO:0000256" key="1">
    <source>
        <dbReference type="SAM" id="MobiDB-lite"/>
    </source>
</evidence>
<feature type="compositionally biased region" description="Acidic residues" evidence="1">
    <location>
        <begin position="147"/>
        <end position="156"/>
    </location>
</feature>
<organism evidence="2 3">
    <name type="scientific">Rhodocollybia butyracea</name>
    <dbReference type="NCBI Taxonomy" id="206335"/>
    <lineage>
        <taxon>Eukaryota</taxon>
        <taxon>Fungi</taxon>
        <taxon>Dikarya</taxon>
        <taxon>Basidiomycota</taxon>
        <taxon>Agaricomycotina</taxon>
        <taxon>Agaricomycetes</taxon>
        <taxon>Agaricomycetidae</taxon>
        <taxon>Agaricales</taxon>
        <taxon>Marasmiineae</taxon>
        <taxon>Omphalotaceae</taxon>
        <taxon>Rhodocollybia</taxon>
    </lineage>
</organism>
<evidence type="ECO:0000313" key="2">
    <source>
        <dbReference type="EMBL" id="KAF9069031.1"/>
    </source>
</evidence>
<proteinExistence type="predicted"/>
<evidence type="ECO:0000313" key="3">
    <source>
        <dbReference type="Proteomes" id="UP000772434"/>
    </source>
</evidence>